<dbReference type="PANTHER" id="PTHR16305:SF35">
    <property type="entry name" value="TRANSCRIPTIONAL ACTIVATOR DOMAIN"/>
    <property type="match status" value="1"/>
</dbReference>
<evidence type="ECO:0000313" key="5">
    <source>
        <dbReference type="Proteomes" id="UP001596174"/>
    </source>
</evidence>
<dbReference type="GO" id="GO:0005524">
    <property type="term" value="F:ATP binding"/>
    <property type="evidence" value="ECO:0007669"/>
    <property type="project" value="UniProtKB-KW"/>
</dbReference>
<accession>A0ABW1G8Z1</accession>
<evidence type="ECO:0000259" key="3">
    <source>
        <dbReference type="PROSITE" id="PS50043"/>
    </source>
</evidence>
<keyword evidence="2 4" id="KW-0067">ATP-binding</keyword>
<dbReference type="PROSITE" id="PS00622">
    <property type="entry name" value="HTH_LUXR_1"/>
    <property type="match status" value="1"/>
</dbReference>
<dbReference type="CDD" id="cd06170">
    <property type="entry name" value="LuxR_C_like"/>
    <property type="match status" value="1"/>
</dbReference>
<dbReference type="InterPro" id="IPR000792">
    <property type="entry name" value="Tscrpt_reg_LuxR_C"/>
</dbReference>
<dbReference type="PROSITE" id="PS50043">
    <property type="entry name" value="HTH_LUXR_2"/>
    <property type="match status" value="1"/>
</dbReference>
<dbReference type="InterPro" id="IPR027417">
    <property type="entry name" value="P-loop_NTPase"/>
</dbReference>
<dbReference type="Pfam" id="PF00196">
    <property type="entry name" value="GerE"/>
    <property type="match status" value="1"/>
</dbReference>
<dbReference type="Gene3D" id="1.25.40.10">
    <property type="entry name" value="Tetratricopeptide repeat domain"/>
    <property type="match status" value="1"/>
</dbReference>
<gene>
    <name evidence="4" type="ORF">ACFP3V_29095</name>
</gene>
<protein>
    <submittedName>
        <fullName evidence="4">ATP-binding protein</fullName>
    </submittedName>
</protein>
<dbReference type="SUPFAM" id="SSF48452">
    <property type="entry name" value="TPR-like"/>
    <property type="match status" value="1"/>
</dbReference>
<dbReference type="SUPFAM" id="SSF52540">
    <property type="entry name" value="P-loop containing nucleoside triphosphate hydrolases"/>
    <property type="match status" value="1"/>
</dbReference>
<organism evidence="4 5">
    <name type="scientific">Streptacidiphilus monticola</name>
    <dbReference type="NCBI Taxonomy" id="2161674"/>
    <lineage>
        <taxon>Bacteria</taxon>
        <taxon>Bacillati</taxon>
        <taxon>Actinomycetota</taxon>
        <taxon>Actinomycetes</taxon>
        <taxon>Kitasatosporales</taxon>
        <taxon>Streptomycetaceae</taxon>
        <taxon>Streptacidiphilus</taxon>
    </lineage>
</organism>
<name>A0ABW1G8Z1_9ACTN</name>
<reference evidence="5" key="1">
    <citation type="journal article" date="2019" name="Int. J. Syst. Evol. Microbiol.">
        <title>The Global Catalogue of Microorganisms (GCM) 10K type strain sequencing project: providing services to taxonomists for standard genome sequencing and annotation.</title>
        <authorList>
            <consortium name="The Broad Institute Genomics Platform"/>
            <consortium name="The Broad Institute Genome Sequencing Center for Infectious Disease"/>
            <person name="Wu L."/>
            <person name="Ma J."/>
        </authorList>
    </citation>
    <scope>NUCLEOTIDE SEQUENCE [LARGE SCALE GENOMIC DNA]</scope>
    <source>
        <strain evidence="5">JCM 4816</strain>
    </source>
</reference>
<dbReference type="EMBL" id="JBHSQJ010000152">
    <property type="protein sequence ID" value="MFC5911249.1"/>
    <property type="molecule type" value="Genomic_DNA"/>
</dbReference>
<dbReference type="SMART" id="SM00421">
    <property type="entry name" value="HTH_LUXR"/>
    <property type="match status" value="1"/>
</dbReference>
<dbReference type="InterPro" id="IPR036388">
    <property type="entry name" value="WH-like_DNA-bd_sf"/>
</dbReference>
<dbReference type="Proteomes" id="UP001596174">
    <property type="component" value="Unassembled WGS sequence"/>
</dbReference>
<dbReference type="InterPro" id="IPR041664">
    <property type="entry name" value="AAA_16"/>
</dbReference>
<evidence type="ECO:0000256" key="2">
    <source>
        <dbReference type="ARBA" id="ARBA00022840"/>
    </source>
</evidence>
<keyword evidence="5" id="KW-1185">Reference proteome</keyword>
<dbReference type="RefSeq" id="WP_380589874.1">
    <property type="nucleotide sequence ID" value="NZ_JBHSQJ010000152.1"/>
</dbReference>
<dbReference type="PANTHER" id="PTHR16305">
    <property type="entry name" value="TESTICULAR SOLUBLE ADENYLYL CYCLASE"/>
    <property type="match status" value="1"/>
</dbReference>
<sequence length="919" mass="97884">MATSPLATPPSLFGRAGEVAALLRLLDDAAAGKGAGLVLRGEAGIGKSALLQVARQEAAARGFAVLSAEGVESESELAYAALHQALHPLLDQVAALPAPQARALRCAFGQEEGEANPYAVALAALELLVDAAATGPVALLIEDLHWTDTPSLEVIAFVARRIAADPVLILATARTGVGSAVRRRPQLPELELEPLSQDAAAALLDVSAPSLPAPARARILAEAAGNPLGLKELPRALAGAGTLPLLEAALPLSDRLEAAFAARLDDLTPAARALLITLAADVTCDLQQLLAAATHAHGTHVSPRDLQEAIDAGLAELAGSGVRFRHPLMRSAIYARASLLERIQSHTALAEQLAAHPDRQLWHRAAAALGADEEIAAELENYALRSERRGTVMAATAALRKAADLTSDADRRTSLVLQAAELTGEIGARREAAALLERTDLSTLGPVDRARLTNVVEIIDFSRFHDADARVRELTAAAGGPLAAGHVQSAVTLLWRAARRCFFQVPGAVARQALIDRLQAVQLPEDDPRGLAIRAYADPEHHGRAVLDQLSRAVPDRTSVDSMYLLGAAALVLGDFRRSAADMDAAADLCRRQGRLGQLPRILIGGGWSRIWLGEWDKALAEAEEGAGLARETGEEFYTLSAQANIAAVCALRGDVDRARTLAAHVQGHPLSAGMSYLHSGAQQSSALATLLGGEAEQAHAMLLRLFDPTEPVHHPVMQWWAVPELVDAAVSADRVEQTRPLLEPLPALAERCGSPMLRMTAQYAAAVLADEPEADELYRVAMKGDVGAWPLYRARLDLHHGRRLRRLRQVQASREPLRAARDAFDFLGAHPWAESARRELRAAGETSGRPETSVRELLSAQELQIATLAAQGLTNRQIGERLFLSHRTVGAHLYRIFPKLGVAARAQLGAALQQAQRS</sequence>
<evidence type="ECO:0000313" key="4">
    <source>
        <dbReference type="EMBL" id="MFC5911249.1"/>
    </source>
</evidence>
<dbReference type="Gene3D" id="1.10.10.10">
    <property type="entry name" value="Winged helix-like DNA-binding domain superfamily/Winged helix DNA-binding domain"/>
    <property type="match status" value="1"/>
</dbReference>
<dbReference type="InterPro" id="IPR011990">
    <property type="entry name" value="TPR-like_helical_dom_sf"/>
</dbReference>
<dbReference type="InterPro" id="IPR016032">
    <property type="entry name" value="Sig_transdc_resp-reg_C-effctor"/>
</dbReference>
<feature type="domain" description="HTH luxR-type" evidence="3">
    <location>
        <begin position="852"/>
        <end position="917"/>
    </location>
</feature>
<proteinExistence type="predicted"/>
<evidence type="ECO:0000256" key="1">
    <source>
        <dbReference type="ARBA" id="ARBA00022741"/>
    </source>
</evidence>
<dbReference type="Pfam" id="PF13191">
    <property type="entry name" value="AAA_16"/>
    <property type="match status" value="1"/>
</dbReference>
<comment type="caution">
    <text evidence="4">The sequence shown here is derived from an EMBL/GenBank/DDBJ whole genome shotgun (WGS) entry which is preliminary data.</text>
</comment>
<keyword evidence="1" id="KW-0547">Nucleotide-binding</keyword>
<dbReference type="SUPFAM" id="SSF46894">
    <property type="entry name" value="C-terminal effector domain of the bipartite response regulators"/>
    <property type="match status" value="1"/>
</dbReference>
<dbReference type="PRINTS" id="PR00038">
    <property type="entry name" value="HTHLUXR"/>
</dbReference>